<organism evidence="1 2">
    <name type="scientific">Lupinus albus</name>
    <name type="common">White lupine</name>
    <name type="synonym">Lupinus termis</name>
    <dbReference type="NCBI Taxonomy" id="3870"/>
    <lineage>
        <taxon>Eukaryota</taxon>
        <taxon>Viridiplantae</taxon>
        <taxon>Streptophyta</taxon>
        <taxon>Embryophyta</taxon>
        <taxon>Tracheophyta</taxon>
        <taxon>Spermatophyta</taxon>
        <taxon>Magnoliopsida</taxon>
        <taxon>eudicotyledons</taxon>
        <taxon>Gunneridae</taxon>
        <taxon>Pentapetalae</taxon>
        <taxon>rosids</taxon>
        <taxon>fabids</taxon>
        <taxon>Fabales</taxon>
        <taxon>Fabaceae</taxon>
        <taxon>Papilionoideae</taxon>
        <taxon>50 kb inversion clade</taxon>
        <taxon>genistoids sensu lato</taxon>
        <taxon>core genistoids</taxon>
        <taxon>Genisteae</taxon>
        <taxon>Lupinus</taxon>
    </lineage>
</organism>
<evidence type="ECO:0000313" key="2">
    <source>
        <dbReference type="Proteomes" id="UP000447434"/>
    </source>
</evidence>
<reference evidence="2" key="1">
    <citation type="journal article" date="2020" name="Nat. Commun.">
        <title>Genome sequence of the cluster root forming white lupin.</title>
        <authorList>
            <person name="Hufnagel B."/>
            <person name="Marques A."/>
            <person name="Soriano A."/>
            <person name="Marques L."/>
            <person name="Divol F."/>
            <person name="Doumas P."/>
            <person name="Sallet E."/>
            <person name="Mancinotti D."/>
            <person name="Carrere S."/>
            <person name="Marande W."/>
            <person name="Arribat S."/>
            <person name="Keller J."/>
            <person name="Huneau C."/>
            <person name="Blein T."/>
            <person name="Aime D."/>
            <person name="Laguerre M."/>
            <person name="Taylor J."/>
            <person name="Schubert V."/>
            <person name="Nelson M."/>
            <person name="Geu-Flores F."/>
            <person name="Crespi M."/>
            <person name="Gallardo-Guerrero K."/>
            <person name="Delaux P.-M."/>
            <person name="Salse J."/>
            <person name="Berges H."/>
            <person name="Guyot R."/>
            <person name="Gouzy J."/>
            <person name="Peret B."/>
        </authorList>
    </citation>
    <scope>NUCLEOTIDE SEQUENCE [LARGE SCALE GENOMIC DNA]</scope>
    <source>
        <strain evidence="2">cv. Amiga</strain>
    </source>
</reference>
<gene>
    <name evidence="1" type="ORF">Lalb_Chr17g0337891</name>
</gene>
<accession>A0A6A4P4Z6</accession>
<evidence type="ECO:0000313" key="1">
    <source>
        <dbReference type="EMBL" id="KAE9595354.1"/>
    </source>
</evidence>
<keyword evidence="2" id="KW-1185">Reference proteome</keyword>
<protein>
    <submittedName>
        <fullName evidence="1">Uncharacterized protein</fullName>
    </submittedName>
</protein>
<name>A0A6A4P4Z6_LUPAL</name>
<sequence>MGMCIKNNFAPRGVILQNWSNDKGIHERKLGNLLLNYNNASYKTRAKSII</sequence>
<dbReference type="Proteomes" id="UP000447434">
    <property type="component" value="Chromosome 17"/>
</dbReference>
<dbReference type="EMBL" id="WOCE01000017">
    <property type="protein sequence ID" value="KAE9595354.1"/>
    <property type="molecule type" value="Genomic_DNA"/>
</dbReference>
<comment type="caution">
    <text evidence="1">The sequence shown here is derived from an EMBL/GenBank/DDBJ whole genome shotgun (WGS) entry which is preliminary data.</text>
</comment>
<dbReference type="AlphaFoldDB" id="A0A6A4P4Z6"/>
<proteinExistence type="predicted"/>